<dbReference type="Proteomes" id="UP000054007">
    <property type="component" value="Unassembled WGS sequence"/>
</dbReference>
<dbReference type="EMBL" id="KN880593">
    <property type="protein sequence ID" value="KIY65375.1"/>
    <property type="molecule type" value="Genomic_DNA"/>
</dbReference>
<name>A0A0D7B583_9AGAR</name>
<keyword evidence="2" id="KW-0812">Transmembrane</keyword>
<accession>A0A0D7B583</accession>
<keyword evidence="2" id="KW-0472">Membrane</keyword>
<keyword evidence="2" id="KW-1133">Transmembrane helix</keyword>
<gene>
    <name evidence="3" type="ORF">CYLTODRAFT_492395</name>
</gene>
<proteinExistence type="predicted"/>
<evidence type="ECO:0000256" key="1">
    <source>
        <dbReference type="SAM" id="MobiDB-lite"/>
    </source>
</evidence>
<keyword evidence="4" id="KW-1185">Reference proteome</keyword>
<feature type="compositionally biased region" description="Low complexity" evidence="1">
    <location>
        <begin position="571"/>
        <end position="581"/>
    </location>
</feature>
<organism evidence="3 4">
    <name type="scientific">Cylindrobasidium torrendii FP15055 ss-10</name>
    <dbReference type="NCBI Taxonomy" id="1314674"/>
    <lineage>
        <taxon>Eukaryota</taxon>
        <taxon>Fungi</taxon>
        <taxon>Dikarya</taxon>
        <taxon>Basidiomycota</taxon>
        <taxon>Agaricomycotina</taxon>
        <taxon>Agaricomycetes</taxon>
        <taxon>Agaricomycetidae</taxon>
        <taxon>Agaricales</taxon>
        <taxon>Marasmiineae</taxon>
        <taxon>Physalacriaceae</taxon>
        <taxon>Cylindrobasidium</taxon>
    </lineage>
</organism>
<feature type="transmembrane region" description="Helical" evidence="2">
    <location>
        <begin position="249"/>
        <end position="273"/>
    </location>
</feature>
<feature type="compositionally biased region" description="Low complexity" evidence="1">
    <location>
        <begin position="595"/>
        <end position="617"/>
    </location>
</feature>
<feature type="region of interest" description="Disordered" evidence="1">
    <location>
        <begin position="568"/>
        <end position="618"/>
    </location>
</feature>
<reference evidence="3 4" key="1">
    <citation type="journal article" date="2015" name="Fungal Genet. Biol.">
        <title>Evolution of novel wood decay mechanisms in Agaricales revealed by the genome sequences of Fistulina hepatica and Cylindrobasidium torrendii.</title>
        <authorList>
            <person name="Floudas D."/>
            <person name="Held B.W."/>
            <person name="Riley R."/>
            <person name="Nagy L.G."/>
            <person name="Koehler G."/>
            <person name="Ransdell A.S."/>
            <person name="Younus H."/>
            <person name="Chow J."/>
            <person name="Chiniquy J."/>
            <person name="Lipzen A."/>
            <person name="Tritt A."/>
            <person name="Sun H."/>
            <person name="Haridas S."/>
            <person name="LaButti K."/>
            <person name="Ohm R.A."/>
            <person name="Kues U."/>
            <person name="Blanchette R.A."/>
            <person name="Grigoriev I.V."/>
            <person name="Minto R.E."/>
            <person name="Hibbett D.S."/>
        </authorList>
    </citation>
    <scope>NUCLEOTIDE SEQUENCE [LARGE SCALE GENOMIC DNA]</scope>
    <source>
        <strain evidence="3 4">FP15055 ss-10</strain>
    </source>
</reference>
<dbReference type="AlphaFoldDB" id="A0A0D7B583"/>
<sequence length="719" mass="78398">MPSEPQLATDAAHGVAYYTSHDGRETATFSVAMFSGFTYLLNLFGLWDAQTASSILTTPIAELVLPPYYSTSTGCYDEETSCLFGIGSLWYHTDSERPWKSECRPLEYAMKRTPSWHLSPAVANPGILGLLRSKLDDAWYPPSLGTSVPFCYVENETRESLIVSAVRRAVRPGSLFSSAINTVYPLKRDCYIEQHGKYMPLGTESAIPPRTLCAIVVGIVSVLGVIYTFRANIQQLLSCLPPWPVNVGASVAATLLNLGVSHWIILPATFYAISYFVYQRVFCIDVPAVLNEVWLPLVTSIVDQVTSAFQSAFEDYNGHIDEHLRAEVNNLRVEMKSLGSAVAAIQASVTAMPSAADSNKNFAQVLSAQKSLENAVQLGPTKEDVQMLAEELKTVVSTLTGLKSQASEIERALADSKDCIRDEGKLVQSISDRAVESVVSAFKSELAIQLSNIEFMFADQPQDVFENLPVQAPVPFHLPTFFSELPIPEFGSPQALPVPLISKDAGSTPSPVSPNALAMPSVPSTVFVNPKDCTPSVKSPAASRTPASFELPSLPMVEATLPSVPLAKQASSVPPTVPSTSQSKEKVADSESSASLVSKTTRSTVSTTPEPSRPVSTFLLGNPPIDFEDVSDALLVKAREETNQHLLEQWRRFFDWLKDLPKPYQLEGETLDHVLSSVDCTLTSIGGKKLSPKQFRTRMKEAVEGCIASDAQRRRPRRG</sequence>
<evidence type="ECO:0000313" key="3">
    <source>
        <dbReference type="EMBL" id="KIY65375.1"/>
    </source>
</evidence>
<protein>
    <submittedName>
        <fullName evidence="3">Uncharacterized protein</fullName>
    </submittedName>
</protein>
<evidence type="ECO:0000256" key="2">
    <source>
        <dbReference type="SAM" id="Phobius"/>
    </source>
</evidence>
<evidence type="ECO:0000313" key="4">
    <source>
        <dbReference type="Proteomes" id="UP000054007"/>
    </source>
</evidence>
<feature type="transmembrane region" description="Helical" evidence="2">
    <location>
        <begin position="211"/>
        <end position="229"/>
    </location>
</feature>